<evidence type="ECO:0000313" key="14">
    <source>
        <dbReference type="Proteomes" id="UP000233256"/>
    </source>
</evidence>
<accession>A0A2N1PUE2</accession>
<keyword evidence="5 9" id="KW-0697">Rotamase</keyword>
<dbReference type="EMBL" id="PGXC01000001">
    <property type="protein sequence ID" value="PKK91973.1"/>
    <property type="molecule type" value="Genomic_DNA"/>
</dbReference>
<feature type="domain" description="Trigger factor C-terminal" evidence="12">
    <location>
        <begin position="262"/>
        <end position="422"/>
    </location>
</feature>
<dbReference type="GO" id="GO:0051301">
    <property type="term" value="P:cell division"/>
    <property type="evidence" value="ECO:0007669"/>
    <property type="project" value="UniProtKB-KW"/>
</dbReference>
<dbReference type="InterPro" id="IPR005215">
    <property type="entry name" value="Trig_fac"/>
</dbReference>
<evidence type="ECO:0000256" key="1">
    <source>
        <dbReference type="ARBA" id="ARBA00000971"/>
    </source>
</evidence>
<dbReference type="NCBIfam" id="TIGR00115">
    <property type="entry name" value="tig"/>
    <property type="match status" value="1"/>
</dbReference>
<comment type="catalytic activity">
    <reaction evidence="1 9">
        <text>[protein]-peptidylproline (omega=180) = [protein]-peptidylproline (omega=0)</text>
        <dbReference type="Rhea" id="RHEA:16237"/>
        <dbReference type="Rhea" id="RHEA-COMP:10747"/>
        <dbReference type="Rhea" id="RHEA-COMP:10748"/>
        <dbReference type="ChEBI" id="CHEBI:83833"/>
        <dbReference type="ChEBI" id="CHEBI:83834"/>
        <dbReference type="EC" id="5.2.1.8"/>
    </reaction>
</comment>
<evidence type="ECO:0000256" key="6">
    <source>
        <dbReference type="ARBA" id="ARBA00023186"/>
    </source>
</evidence>
<dbReference type="Pfam" id="PF05698">
    <property type="entry name" value="Trigger_C"/>
    <property type="match status" value="1"/>
</dbReference>
<comment type="similarity">
    <text evidence="2 9">Belongs to the FKBP-type PPIase family. Tig subfamily.</text>
</comment>
<feature type="compositionally biased region" description="Basic and acidic residues" evidence="10">
    <location>
        <begin position="432"/>
        <end position="454"/>
    </location>
</feature>
<dbReference type="GO" id="GO:0015031">
    <property type="term" value="P:protein transport"/>
    <property type="evidence" value="ECO:0007669"/>
    <property type="project" value="UniProtKB-UniRule"/>
</dbReference>
<evidence type="ECO:0000256" key="3">
    <source>
        <dbReference type="ARBA" id="ARBA00013194"/>
    </source>
</evidence>
<evidence type="ECO:0000256" key="10">
    <source>
        <dbReference type="SAM" id="MobiDB-lite"/>
    </source>
</evidence>
<dbReference type="InterPro" id="IPR037041">
    <property type="entry name" value="Trigger_fac_C_sf"/>
</dbReference>
<dbReference type="Gene3D" id="3.10.50.40">
    <property type="match status" value="1"/>
</dbReference>
<dbReference type="InterPro" id="IPR027304">
    <property type="entry name" value="Trigger_fact/SurA_dom_sf"/>
</dbReference>
<feature type="domain" description="Trigger factor ribosome-binding bacterial" evidence="11">
    <location>
        <begin position="1"/>
        <end position="143"/>
    </location>
</feature>
<evidence type="ECO:0000256" key="8">
    <source>
        <dbReference type="ARBA" id="ARBA00029986"/>
    </source>
</evidence>
<dbReference type="Gene3D" id="3.30.70.1050">
    <property type="entry name" value="Trigger factor ribosome-binding domain"/>
    <property type="match status" value="1"/>
</dbReference>
<dbReference type="HAMAP" id="MF_00303">
    <property type="entry name" value="Trigger_factor_Tig"/>
    <property type="match status" value="1"/>
</dbReference>
<proteinExistence type="inferred from homology"/>
<comment type="subcellular location">
    <subcellularLocation>
        <location evidence="9">Cytoplasm</location>
    </subcellularLocation>
    <text evidence="9">About half TF is bound to the ribosome near the polypeptide exit tunnel while the other half is free in the cytoplasm.</text>
</comment>
<dbReference type="InterPro" id="IPR046357">
    <property type="entry name" value="PPIase_dom_sf"/>
</dbReference>
<dbReference type="AlphaFoldDB" id="A0A2N1PUE2"/>
<dbReference type="InterPro" id="IPR008880">
    <property type="entry name" value="Trigger_fac_C"/>
</dbReference>
<protein>
    <recommendedName>
        <fullName evidence="4 9">Trigger factor</fullName>
        <shortName evidence="9">TF</shortName>
        <ecNumber evidence="3 9">5.2.1.8</ecNumber>
    </recommendedName>
    <alternativeName>
        <fullName evidence="8 9">PPIase</fullName>
    </alternativeName>
</protein>
<dbReference type="InterPro" id="IPR008881">
    <property type="entry name" value="Trigger_fac_ribosome-bd_bac"/>
</dbReference>
<dbReference type="EC" id="5.2.1.8" evidence="3 9"/>
<keyword evidence="6 9" id="KW-0143">Chaperone</keyword>
<keyword evidence="9" id="KW-0132">Cell division</keyword>
<comment type="function">
    <text evidence="9">Involved in protein export. Acts as a chaperone by maintaining the newly synthesized protein in an open conformation. Functions as a peptidyl-prolyl cis-trans isomerase.</text>
</comment>
<evidence type="ECO:0000256" key="5">
    <source>
        <dbReference type="ARBA" id="ARBA00023110"/>
    </source>
</evidence>
<gene>
    <name evidence="9 13" type="primary">tig</name>
    <name evidence="13" type="ORF">CVV64_00715</name>
</gene>
<feature type="region of interest" description="Disordered" evidence="10">
    <location>
        <begin position="432"/>
        <end position="469"/>
    </location>
</feature>
<organism evidence="13 14">
    <name type="scientific">Candidatus Wallbacteria bacterium HGW-Wallbacteria-1</name>
    <dbReference type="NCBI Taxonomy" id="2013854"/>
    <lineage>
        <taxon>Bacteria</taxon>
        <taxon>Candidatus Walliibacteriota</taxon>
    </lineage>
</organism>
<comment type="domain">
    <text evidence="9">Consists of 3 domains; the N-terminus binds the ribosome, the middle domain has PPIase activity, while the C-terminus has intrinsic chaperone activity on its own.</text>
</comment>
<dbReference type="Gene3D" id="1.10.3120.10">
    <property type="entry name" value="Trigger factor, C-terminal domain"/>
    <property type="match status" value="1"/>
</dbReference>
<evidence type="ECO:0000313" key="13">
    <source>
        <dbReference type="EMBL" id="PKK91973.1"/>
    </source>
</evidence>
<dbReference type="SUPFAM" id="SSF102735">
    <property type="entry name" value="Trigger factor ribosome-binding domain"/>
    <property type="match status" value="1"/>
</dbReference>
<keyword evidence="7 9" id="KW-0413">Isomerase</keyword>
<dbReference type="GO" id="GO:0003755">
    <property type="term" value="F:peptidyl-prolyl cis-trans isomerase activity"/>
    <property type="evidence" value="ECO:0007669"/>
    <property type="project" value="UniProtKB-UniRule"/>
</dbReference>
<dbReference type="Pfam" id="PF05697">
    <property type="entry name" value="Trigger_N"/>
    <property type="match status" value="1"/>
</dbReference>
<sequence>MTSKLEKISETKVNLSVTVDRQTIGKELDRIFKDLSNHISIPGFRKGKVPKQLIQARVGMESILNEAQQQLIPSTLQRELVIHDLDPVSMEVKDTTWTGTEKFEYLIEVEIMAPAEISGYRGLTGTRTRFQVTDRVIEAYIDQFRNRFAQPVTMDDDHRIEATDKVIVKIVTTEEASPTAPHGMRLVEMGSSIFPALEEKISGHLKGDTIVVSSSDLFSSHDSNQAIPEGNPEMTVEINEIRRNEIPELTDDFIKEHTDKNTVQEFRAELVEKLEENFSKHSDERLKETLVTQVMEKTEIEIPAPMVDRAVETKFEEFEHYLREKGIDPRAYYNIVKANRAQMEERFRTDATRELKLQQVLRSITLQENLEITEEDFNENITKIAAEQGENPEKLKVIFAEEERRAQLRRNILLNKAMEFIVSAAEVVDETREAPLPGEKEEEHDHGHSHDHDCNCGCSSEEMTEEAEA</sequence>
<dbReference type="SUPFAM" id="SSF109998">
    <property type="entry name" value="Triger factor/SurA peptide-binding domain-like"/>
    <property type="match status" value="1"/>
</dbReference>
<evidence type="ECO:0000256" key="7">
    <source>
        <dbReference type="ARBA" id="ARBA00023235"/>
    </source>
</evidence>
<keyword evidence="9" id="KW-0131">Cell cycle</keyword>
<comment type="caution">
    <text evidence="13">The sequence shown here is derived from an EMBL/GenBank/DDBJ whole genome shotgun (WGS) entry which is preliminary data.</text>
</comment>
<evidence type="ECO:0000259" key="12">
    <source>
        <dbReference type="Pfam" id="PF05698"/>
    </source>
</evidence>
<evidence type="ECO:0000256" key="4">
    <source>
        <dbReference type="ARBA" id="ARBA00016902"/>
    </source>
</evidence>
<reference evidence="13 14" key="1">
    <citation type="journal article" date="2017" name="ISME J.">
        <title>Potential for microbial H2 and metal transformations associated with novel bacteria and archaea in deep terrestrial subsurface sediments.</title>
        <authorList>
            <person name="Hernsdorf A.W."/>
            <person name="Amano Y."/>
            <person name="Miyakawa K."/>
            <person name="Ise K."/>
            <person name="Suzuki Y."/>
            <person name="Anantharaman K."/>
            <person name="Probst A."/>
            <person name="Burstein D."/>
            <person name="Thomas B.C."/>
            <person name="Banfield J.F."/>
        </authorList>
    </citation>
    <scope>NUCLEOTIDE SEQUENCE [LARGE SCALE GENOMIC DNA]</scope>
    <source>
        <strain evidence="13">HGW-Wallbacteria-1</strain>
    </source>
</reference>
<evidence type="ECO:0000259" key="11">
    <source>
        <dbReference type="Pfam" id="PF05697"/>
    </source>
</evidence>
<evidence type="ECO:0000256" key="9">
    <source>
        <dbReference type="HAMAP-Rule" id="MF_00303"/>
    </source>
</evidence>
<name>A0A2N1PUE2_9BACT</name>
<dbReference type="GO" id="GO:0005737">
    <property type="term" value="C:cytoplasm"/>
    <property type="evidence" value="ECO:0007669"/>
    <property type="project" value="UniProtKB-SubCell"/>
</dbReference>
<keyword evidence="9" id="KW-0963">Cytoplasm</keyword>
<dbReference type="PIRSF" id="PIRSF003095">
    <property type="entry name" value="Trigger_factor"/>
    <property type="match status" value="1"/>
</dbReference>
<dbReference type="GO" id="GO:0006457">
    <property type="term" value="P:protein folding"/>
    <property type="evidence" value="ECO:0007669"/>
    <property type="project" value="UniProtKB-UniRule"/>
</dbReference>
<evidence type="ECO:0000256" key="2">
    <source>
        <dbReference type="ARBA" id="ARBA00005464"/>
    </source>
</evidence>
<dbReference type="Proteomes" id="UP000233256">
    <property type="component" value="Unassembled WGS sequence"/>
</dbReference>
<dbReference type="InterPro" id="IPR036611">
    <property type="entry name" value="Trigger_fac_ribosome-bd_sf"/>
</dbReference>